<evidence type="ECO:0000256" key="5">
    <source>
        <dbReference type="ARBA" id="ARBA00022679"/>
    </source>
</evidence>
<name>F1A643_DICPU</name>
<evidence type="ECO:0000259" key="14">
    <source>
        <dbReference type="SMART" id="SM00563"/>
    </source>
</evidence>
<keyword evidence="10" id="KW-0594">Phospholipid biosynthesis</keyword>
<evidence type="ECO:0000256" key="8">
    <source>
        <dbReference type="ARBA" id="ARBA00023098"/>
    </source>
</evidence>
<keyword evidence="8" id="KW-0443">Lipid metabolism</keyword>
<dbReference type="Pfam" id="PF01553">
    <property type="entry name" value="Acyltransferase"/>
    <property type="match status" value="1"/>
</dbReference>
<evidence type="ECO:0000256" key="7">
    <source>
        <dbReference type="ARBA" id="ARBA00022989"/>
    </source>
</evidence>
<evidence type="ECO:0000256" key="10">
    <source>
        <dbReference type="ARBA" id="ARBA00023209"/>
    </source>
</evidence>
<dbReference type="PANTHER" id="PTHR23063:SF52">
    <property type="entry name" value="LYSOPHOSPHATIDYLCHOLINE ACYLTRANSFERASE"/>
    <property type="match status" value="1"/>
</dbReference>
<dbReference type="GO" id="GO:0042171">
    <property type="term" value="F:lysophosphatidic acid acyltransferase activity"/>
    <property type="evidence" value="ECO:0000318"/>
    <property type="project" value="GO_Central"/>
</dbReference>
<keyword evidence="12" id="KW-0012">Acyltransferase</keyword>
<comment type="pathway">
    <text evidence="2">Lipid metabolism.</text>
</comment>
<protein>
    <recommendedName>
        <fullName evidence="14">Phospholipid/glycerol acyltransferase domain-containing protein</fullName>
    </recommendedName>
</protein>
<accession>F1A643</accession>
<dbReference type="PANTHER" id="PTHR23063">
    <property type="entry name" value="PHOSPHOLIPID ACYLTRANSFERASE"/>
    <property type="match status" value="1"/>
</dbReference>
<dbReference type="Proteomes" id="UP000001064">
    <property type="component" value="Unassembled WGS sequence"/>
</dbReference>
<dbReference type="CDD" id="cd07991">
    <property type="entry name" value="LPLAT_LPCAT1-like"/>
    <property type="match status" value="1"/>
</dbReference>
<keyword evidence="16" id="KW-1185">Reference proteome</keyword>
<evidence type="ECO:0000256" key="11">
    <source>
        <dbReference type="ARBA" id="ARBA00023264"/>
    </source>
</evidence>
<evidence type="ECO:0000256" key="3">
    <source>
        <dbReference type="ARBA" id="ARBA00008655"/>
    </source>
</evidence>
<dbReference type="VEuPathDB" id="AmoebaDB:DICPUDRAFT_160307"/>
<dbReference type="InParanoid" id="F1A643"/>
<dbReference type="RefSeq" id="XP_003295137.1">
    <property type="nucleotide sequence ID" value="XM_003295089.1"/>
</dbReference>
<keyword evidence="7 13" id="KW-1133">Transmembrane helix</keyword>
<evidence type="ECO:0000256" key="1">
    <source>
        <dbReference type="ARBA" id="ARBA00004370"/>
    </source>
</evidence>
<feature type="domain" description="Phospholipid/glycerol acyltransferase" evidence="14">
    <location>
        <begin position="108"/>
        <end position="216"/>
    </location>
</feature>
<dbReference type="OrthoDB" id="1854593at2759"/>
<dbReference type="GO" id="GO:0008654">
    <property type="term" value="P:phospholipid biosynthetic process"/>
    <property type="evidence" value="ECO:0007669"/>
    <property type="project" value="UniProtKB-KW"/>
</dbReference>
<dbReference type="InterPro" id="IPR002123">
    <property type="entry name" value="Plipid/glycerol_acylTrfase"/>
</dbReference>
<keyword evidence="9 13" id="KW-0472">Membrane</keyword>
<evidence type="ECO:0000256" key="6">
    <source>
        <dbReference type="ARBA" id="ARBA00022692"/>
    </source>
</evidence>
<comment type="similarity">
    <text evidence="3">Belongs to the 1-acyl-sn-glycerol-3-phosphate acyltransferase family.</text>
</comment>
<evidence type="ECO:0000256" key="12">
    <source>
        <dbReference type="ARBA" id="ARBA00023315"/>
    </source>
</evidence>
<comment type="subcellular location">
    <subcellularLocation>
        <location evidence="1">Membrane</location>
    </subcellularLocation>
</comment>
<dbReference type="SUPFAM" id="SSF69593">
    <property type="entry name" value="Glycerol-3-phosphate (1)-acyltransferase"/>
    <property type="match status" value="1"/>
</dbReference>
<dbReference type="AlphaFoldDB" id="F1A643"/>
<sequence length="301" mass="34653">MPQRVRPEIQLNDGATPQKVELEELFNHGRWKKPYTIKHFLFCLYLPIGLVLWPFKIIFTALLFFIALVGPKSISTKTRHLVKYTMGIRYDLKGAEHIPKKGDPSAARILVCNHLTDFDPYPLYLVLEGYHVLVASHIKNVPVVGKAYEKLNTIYVDQTNKAKAREDVLNSLNKSDLPLLLYPEGGLTNGKAGLMMFQKFVFGLGHSVLPIAMKLENTWPVHVDYINSSWFKNFFWWMLIPYHTFSLEFLPPVSINSNETDSDFASRVQNIIANHLNIEATPYFYSQKKELAKKLLSQRKE</sequence>
<dbReference type="InterPro" id="IPR045252">
    <property type="entry name" value="LPCAT1-like"/>
</dbReference>
<reference evidence="16" key="1">
    <citation type="journal article" date="2011" name="Genome Biol.">
        <title>Comparative genomics of the social amoebae Dictyostelium discoideum and Dictyostelium purpureum.</title>
        <authorList>
            <consortium name="US DOE Joint Genome Institute (JGI-PGF)"/>
            <person name="Sucgang R."/>
            <person name="Kuo A."/>
            <person name="Tian X."/>
            <person name="Salerno W."/>
            <person name="Parikh A."/>
            <person name="Feasley C.L."/>
            <person name="Dalin E."/>
            <person name="Tu H."/>
            <person name="Huang E."/>
            <person name="Barry K."/>
            <person name="Lindquist E."/>
            <person name="Shapiro H."/>
            <person name="Bruce D."/>
            <person name="Schmutz J."/>
            <person name="Salamov A."/>
            <person name="Fey P."/>
            <person name="Gaudet P."/>
            <person name="Anjard C."/>
            <person name="Babu M.M."/>
            <person name="Basu S."/>
            <person name="Bushmanova Y."/>
            <person name="van der Wel H."/>
            <person name="Katoh-Kurasawa M."/>
            <person name="Dinh C."/>
            <person name="Coutinho P.M."/>
            <person name="Saito T."/>
            <person name="Elias M."/>
            <person name="Schaap P."/>
            <person name="Kay R.R."/>
            <person name="Henrissat B."/>
            <person name="Eichinger L."/>
            <person name="Rivero F."/>
            <person name="Putnam N.H."/>
            <person name="West C.M."/>
            <person name="Loomis W.F."/>
            <person name="Chisholm R.L."/>
            <person name="Shaulsky G."/>
            <person name="Strassmann J.E."/>
            <person name="Queller D.C."/>
            <person name="Kuspa A."/>
            <person name="Grigoriev I.V."/>
        </authorList>
    </citation>
    <scope>NUCLEOTIDE SEQUENCE [LARGE SCALE GENOMIC DNA]</scope>
    <source>
        <strain evidence="16">QSDP1</strain>
    </source>
</reference>
<keyword evidence="11" id="KW-1208">Phospholipid metabolism</keyword>
<evidence type="ECO:0000256" key="4">
    <source>
        <dbReference type="ARBA" id="ARBA00022516"/>
    </source>
</evidence>
<evidence type="ECO:0000256" key="2">
    <source>
        <dbReference type="ARBA" id="ARBA00005189"/>
    </source>
</evidence>
<dbReference type="GO" id="GO:0016020">
    <property type="term" value="C:membrane"/>
    <property type="evidence" value="ECO:0007669"/>
    <property type="project" value="UniProtKB-SubCell"/>
</dbReference>
<keyword evidence="6 13" id="KW-0812">Transmembrane</keyword>
<dbReference type="GeneID" id="10511165"/>
<dbReference type="EMBL" id="GL871674">
    <property type="protein sequence ID" value="EGC28339.1"/>
    <property type="molecule type" value="Genomic_DNA"/>
</dbReference>
<dbReference type="GO" id="GO:0005783">
    <property type="term" value="C:endoplasmic reticulum"/>
    <property type="evidence" value="ECO:0000318"/>
    <property type="project" value="GO_Central"/>
</dbReference>
<gene>
    <name evidence="15" type="ORF">DICPUDRAFT_160307</name>
</gene>
<keyword evidence="4" id="KW-0444">Lipid biosynthesis</keyword>
<dbReference type="FunCoup" id="F1A643">
    <property type="interactions" value="24"/>
</dbReference>
<evidence type="ECO:0000313" key="16">
    <source>
        <dbReference type="Proteomes" id="UP000001064"/>
    </source>
</evidence>
<dbReference type="GO" id="GO:0008374">
    <property type="term" value="F:O-acyltransferase activity"/>
    <property type="evidence" value="ECO:0007669"/>
    <property type="project" value="InterPro"/>
</dbReference>
<dbReference type="SMART" id="SM00563">
    <property type="entry name" value="PlsC"/>
    <property type="match status" value="1"/>
</dbReference>
<dbReference type="STRING" id="5786.F1A643"/>
<proteinExistence type="inferred from homology"/>
<evidence type="ECO:0000256" key="9">
    <source>
        <dbReference type="ARBA" id="ARBA00023136"/>
    </source>
</evidence>
<dbReference type="KEGG" id="dpp:DICPUDRAFT_160307"/>
<evidence type="ECO:0000256" key="13">
    <source>
        <dbReference type="SAM" id="Phobius"/>
    </source>
</evidence>
<feature type="transmembrane region" description="Helical" evidence="13">
    <location>
        <begin position="40"/>
        <end position="69"/>
    </location>
</feature>
<dbReference type="eggNOG" id="KOG2898">
    <property type="taxonomic scope" value="Eukaryota"/>
</dbReference>
<keyword evidence="5" id="KW-0808">Transferase</keyword>
<organism evidence="15 16">
    <name type="scientific">Dictyostelium purpureum</name>
    <name type="common">Slime mold</name>
    <dbReference type="NCBI Taxonomy" id="5786"/>
    <lineage>
        <taxon>Eukaryota</taxon>
        <taxon>Amoebozoa</taxon>
        <taxon>Evosea</taxon>
        <taxon>Eumycetozoa</taxon>
        <taxon>Dictyostelia</taxon>
        <taxon>Dictyosteliales</taxon>
        <taxon>Dictyosteliaceae</taxon>
        <taxon>Dictyostelium</taxon>
    </lineage>
</organism>
<evidence type="ECO:0000313" key="15">
    <source>
        <dbReference type="EMBL" id="EGC28339.1"/>
    </source>
</evidence>
<dbReference type="OMA" id="KFNSWPF"/>